<evidence type="ECO:0000256" key="5">
    <source>
        <dbReference type="ARBA" id="ARBA00022801"/>
    </source>
</evidence>
<dbReference type="PANTHER" id="PTHR21661">
    <property type="entry name" value="EPOXIDE HYDROLASE 1-RELATED"/>
    <property type="match status" value="1"/>
</dbReference>
<feature type="domain" description="Epoxide hydrolase N-terminal" evidence="8">
    <location>
        <begin position="52"/>
        <end position="161"/>
    </location>
</feature>
<protein>
    <recommendedName>
        <fullName evidence="6">Epoxide hydrolase</fullName>
        <ecNumber evidence="6">3.3.2.9</ecNumber>
    </recommendedName>
</protein>
<dbReference type="AlphaFoldDB" id="A0AAW1LEU2"/>
<dbReference type="InterPro" id="IPR000639">
    <property type="entry name" value="Epox_hydrolase-like"/>
</dbReference>
<keyword evidence="10" id="KW-1185">Reference proteome</keyword>
<comment type="subcellular location">
    <subcellularLocation>
        <location evidence="6">Endoplasmic reticulum membrane</location>
    </subcellularLocation>
    <subcellularLocation>
        <location evidence="2">Microsome membrane</location>
        <topology evidence="2">Single-pass membrane protein</topology>
    </subcellularLocation>
</comment>
<dbReference type="PRINTS" id="PR00412">
    <property type="entry name" value="EPOXHYDRLASE"/>
</dbReference>
<evidence type="ECO:0000256" key="6">
    <source>
        <dbReference type="PIRNR" id="PIRNR001112"/>
    </source>
</evidence>
<evidence type="ECO:0000256" key="1">
    <source>
        <dbReference type="ARBA" id="ARBA00000221"/>
    </source>
</evidence>
<dbReference type="InterPro" id="IPR016292">
    <property type="entry name" value="Epoxide_hydrolase"/>
</dbReference>
<dbReference type="InterPro" id="IPR010497">
    <property type="entry name" value="Epoxide_hydro_N"/>
</dbReference>
<accession>A0AAW1LEU2</accession>
<comment type="similarity">
    <text evidence="3 6">Belongs to the peptidase S33 family.</text>
</comment>
<keyword evidence="6" id="KW-0472">Membrane</keyword>
<dbReference type="GO" id="GO:0097176">
    <property type="term" value="P:epoxide metabolic process"/>
    <property type="evidence" value="ECO:0007669"/>
    <property type="project" value="TreeGrafter"/>
</dbReference>
<keyword evidence="6" id="KW-0256">Endoplasmic reticulum</keyword>
<dbReference type="Gene3D" id="3.40.50.1820">
    <property type="entry name" value="alpha/beta hydrolase"/>
    <property type="match status" value="1"/>
</dbReference>
<evidence type="ECO:0000259" key="8">
    <source>
        <dbReference type="Pfam" id="PF06441"/>
    </source>
</evidence>
<proteinExistence type="inferred from homology"/>
<keyword evidence="4 6" id="KW-0058">Aromatic hydrocarbons catabolism</keyword>
<organism evidence="9 10">
    <name type="scientific">Popillia japonica</name>
    <name type="common">Japanese beetle</name>
    <dbReference type="NCBI Taxonomy" id="7064"/>
    <lineage>
        <taxon>Eukaryota</taxon>
        <taxon>Metazoa</taxon>
        <taxon>Ecdysozoa</taxon>
        <taxon>Arthropoda</taxon>
        <taxon>Hexapoda</taxon>
        <taxon>Insecta</taxon>
        <taxon>Pterygota</taxon>
        <taxon>Neoptera</taxon>
        <taxon>Endopterygota</taxon>
        <taxon>Coleoptera</taxon>
        <taxon>Polyphaga</taxon>
        <taxon>Scarabaeiformia</taxon>
        <taxon>Scarabaeidae</taxon>
        <taxon>Rutelinae</taxon>
        <taxon>Popillia</taxon>
    </lineage>
</organism>
<evidence type="ECO:0000256" key="3">
    <source>
        <dbReference type="ARBA" id="ARBA00010088"/>
    </source>
</evidence>
<evidence type="ECO:0000256" key="7">
    <source>
        <dbReference type="PIRSR" id="PIRSR001112-1"/>
    </source>
</evidence>
<comment type="catalytic activity">
    <reaction evidence="1 6">
        <text>1-(4-methoxyphenyl)-N-methyl-N-[(3-methyloxetan-3-yl)methyl]methanamine + H2O = 2-{[(4-methoxybenzyl)(methyl)amino]methyl}-2-methylpropane-1,3-diol</text>
        <dbReference type="Rhea" id="RHEA:55764"/>
        <dbReference type="ChEBI" id="CHEBI:15377"/>
        <dbReference type="ChEBI" id="CHEBI:139161"/>
        <dbReference type="ChEBI" id="CHEBI:139164"/>
        <dbReference type="EC" id="3.3.2.9"/>
    </reaction>
</comment>
<dbReference type="PANTHER" id="PTHR21661:SF35">
    <property type="entry name" value="EPOXIDE HYDROLASE"/>
    <property type="match status" value="1"/>
</dbReference>
<dbReference type="InterPro" id="IPR029058">
    <property type="entry name" value="AB_hydrolase_fold"/>
</dbReference>
<feature type="active site" description="Proton donor" evidence="7">
    <location>
        <position position="375"/>
    </location>
</feature>
<comment type="caution">
    <text evidence="9">The sequence shown here is derived from an EMBL/GenBank/DDBJ whole genome shotgun (WGS) entry which is preliminary data.</text>
</comment>
<dbReference type="GO" id="GO:0033961">
    <property type="term" value="F:cis-stilbene-oxide hydrolase activity"/>
    <property type="evidence" value="ECO:0007669"/>
    <property type="project" value="UniProtKB-UniRule"/>
</dbReference>
<feature type="active site" description="Nucleophile" evidence="7">
    <location>
        <position position="227"/>
    </location>
</feature>
<dbReference type="EC" id="3.3.2.9" evidence="6"/>
<name>A0AAW1LEU2_POPJA</name>
<sequence length="461" mass="52217">MALLGRIILLVSAGFVIFVGIKLSQLSTVPPVPKLENEWWSSGVQSEIDTSIRPFKINVSQEVIKDLQHRLNNARSFTPSLEGIQQQYGMNSALLSEIIQFWKTDYDWAKREKWLNQYPQYKTNIQGLDIHFIRVKPSNVEGKKVLPLLLLHGWPGSVREFYGVVPKLTVPQKEYDFVFELVIPSLPGYGFSEGASKPGLGVAQMAVIFKNLMERVGFDKYYIQGGDWGAMIVTVMSILYPDKIMGMHSNMCNADSPLATLKLVLGSFYPPAVVDKEFEDRVYPLSTVLFQNILMLEMGYLHIQATKPDTVGVGLNDSPVGLAAYIIEKFTTWTNSEWKNRADGGLKEKYSYTDLLDNVMIYWVTNSITTSVRLYAESMSKAMFALGLSNQPVLVPSACARFPHELVYQPDSILSLKYKYLVHTSDLKDGGHFAAFEVPDLWAKDVWVAIEKMERFRQKHK</sequence>
<feature type="active site" description="Proton acceptor" evidence="7">
    <location>
        <position position="432"/>
    </location>
</feature>
<dbReference type="GO" id="GO:0005789">
    <property type="term" value="C:endoplasmic reticulum membrane"/>
    <property type="evidence" value="ECO:0007669"/>
    <property type="project" value="UniProtKB-SubCell"/>
</dbReference>
<evidence type="ECO:0000256" key="4">
    <source>
        <dbReference type="ARBA" id="ARBA00022797"/>
    </source>
</evidence>
<reference evidence="9 10" key="1">
    <citation type="journal article" date="2024" name="BMC Genomics">
        <title>De novo assembly and annotation of Popillia japonica's genome with initial clues to its potential as an invasive pest.</title>
        <authorList>
            <person name="Cucini C."/>
            <person name="Boschi S."/>
            <person name="Funari R."/>
            <person name="Cardaioli E."/>
            <person name="Iannotti N."/>
            <person name="Marturano G."/>
            <person name="Paoli F."/>
            <person name="Bruttini M."/>
            <person name="Carapelli A."/>
            <person name="Frati F."/>
            <person name="Nardi F."/>
        </authorList>
    </citation>
    <scope>NUCLEOTIDE SEQUENCE [LARGE SCALE GENOMIC DNA]</scope>
    <source>
        <strain evidence="9">DMR45628</strain>
    </source>
</reference>
<evidence type="ECO:0000313" key="10">
    <source>
        <dbReference type="Proteomes" id="UP001458880"/>
    </source>
</evidence>
<gene>
    <name evidence="9" type="ORF">QE152_g13044</name>
</gene>
<evidence type="ECO:0000256" key="2">
    <source>
        <dbReference type="ARBA" id="ARBA00004111"/>
    </source>
</evidence>
<dbReference type="PIRSF" id="PIRSF001112">
    <property type="entry name" value="Epoxide_hydrolase"/>
    <property type="match status" value="1"/>
</dbReference>
<comment type="function">
    <text evidence="6">Catalyzes juvenile hormone hydrolysis.</text>
</comment>
<dbReference type="SUPFAM" id="SSF53474">
    <property type="entry name" value="alpha/beta-Hydrolases"/>
    <property type="match status" value="1"/>
</dbReference>
<comment type="catalytic activity">
    <reaction evidence="6">
        <text>cis-stilbene oxide + H2O = (1R,2R)-hydrobenzoin</text>
        <dbReference type="Rhea" id="RHEA:23900"/>
        <dbReference type="ChEBI" id="CHEBI:15377"/>
        <dbReference type="ChEBI" id="CHEBI:50004"/>
        <dbReference type="ChEBI" id="CHEBI:50014"/>
        <dbReference type="EC" id="3.3.2.9"/>
    </reaction>
</comment>
<dbReference type="Pfam" id="PF06441">
    <property type="entry name" value="EHN"/>
    <property type="match status" value="1"/>
</dbReference>
<dbReference type="EMBL" id="JASPKY010000121">
    <property type="protein sequence ID" value="KAK9732162.1"/>
    <property type="molecule type" value="Genomic_DNA"/>
</dbReference>
<keyword evidence="5 6" id="KW-0378">Hydrolase</keyword>
<dbReference type="Proteomes" id="UP001458880">
    <property type="component" value="Unassembled WGS sequence"/>
</dbReference>
<evidence type="ECO:0000313" key="9">
    <source>
        <dbReference type="EMBL" id="KAK9732162.1"/>
    </source>
</evidence>